<dbReference type="Proteomes" id="UP001165122">
    <property type="component" value="Unassembled WGS sequence"/>
</dbReference>
<organism evidence="1 2">
    <name type="scientific">Triparma laevis f. longispina</name>
    <dbReference type="NCBI Taxonomy" id="1714387"/>
    <lineage>
        <taxon>Eukaryota</taxon>
        <taxon>Sar</taxon>
        <taxon>Stramenopiles</taxon>
        <taxon>Ochrophyta</taxon>
        <taxon>Bolidophyceae</taxon>
        <taxon>Parmales</taxon>
        <taxon>Triparmaceae</taxon>
        <taxon>Triparma</taxon>
    </lineage>
</organism>
<dbReference type="AlphaFoldDB" id="A0A9W7CAW5"/>
<sequence>MELSSSPISPSLGCLFLTHGTTDKGWAHGYNRIYDRVLKEVKDRKGADVVKLLEVGVFRGSSMKVWEEYFTAEPSHFYGLSYGSQTFYSPDVADDTDYAPEDDLLLNTKTTLFYGSQSERADLMDVKSKLPDMDVIIDDGSHDPLDQLEQPLGVGSTMNIVDLFLKTAHYAKYVNNAFLGSKDSQTRAEWNVETREWIENVVQDVGSVEFAYNMVLIRKKTEIDDFYEYKNRNYYHKQQTKINLF</sequence>
<reference evidence="2" key="1">
    <citation type="journal article" date="2023" name="Commun. Biol.">
        <title>Genome analysis of Parmales, the sister group of diatoms, reveals the evolutionary specialization of diatoms from phago-mixotrophs to photoautotrophs.</title>
        <authorList>
            <person name="Ban H."/>
            <person name="Sato S."/>
            <person name="Yoshikawa S."/>
            <person name="Yamada K."/>
            <person name="Nakamura Y."/>
            <person name="Ichinomiya M."/>
            <person name="Sato N."/>
            <person name="Blanc-Mathieu R."/>
            <person name="Endo H."/>
            <person name="Kuwata A."/>
            <person name="Ogata H."/>
        </authorList>
    </citation>
    <scope>NUCLEOTIDE SEQUENCE [LARGE SCALE GENOMIC DNA]</scope>
    <source>
        <strain evidence="2">NIES 3700</strain>
    </source>
</reference>
<proteinExistence type="predicted"/>
<evidence type="ECO:0000313" key="1">
    <source>
        <dbReference type="EMBL" id="GMI06527.1"/>
    </source>
</evidence>
<keyword evidence="2" id="KW-1185">Reference proteome</keyword>
<accession>A0A9W7CAW5</accession>
<gene>
    <name evidence="1" type="ORF">TrLO_g4068</name>
</gene>
<dbReference type="EMBL" id="BRXW01000101">
    <property type="protein sequence ID" value="GMI06527.1"/>
    <property type="molecule type" value="Genomic_DNA"/>
</dbReference>
<protein>
    <submittedName>
        <fullName evidence="1">Uncharacterized protein</fullName>
    </submittedName>
</protein>
<dbReference type="OrthoDB" id="199591at2759"/>
<dbReference type="InterPro" id="IPR029063">
    <property type="entry name" value="SAM-dependent_MTases_sf"/>
</dbReference>
<evidence type="ECO:0000313" key="2">
    <source>
        <dbReference type="Proteomes" id="UP001165122"/>
    </source>
</evidence>
<dbReference type="Gene3D" id="3.40.50.150">
    <property type="entry name" value="Vaccinia Virus protein VP39"/>
    <property type="match status" value="1"/>
</dbReference>
<comment type="caution">
    <text evidence="1">The sequence shown here is derived from an EMBL/GenBank/DDBJ whole genome shotgun (WGS) entry which is preliminary data.</text>
</comment>
<name>A0A9W7CAW5_9STRA</name>